<gene>
    <name evidence="9" type="ordered locus">Caur_1505</name>
</gene>
<feature type="transmembrane region" description="Helical" evidence="7">
    <location>
        <begin position="107"/>
        <end position="122"/>
    </location>
</feature>
<dbReference type="EMBL" id="CP000909">
    <property type="protein sequence ID" value="ABY34725.1"/>
    <property type="molecule type" value="Genomic_DNA"/>
</dbReference>
<evidence type="ECO:0000256" key="1">
    <source>
        <dbReference type="ARBA" id="ARBA00004127"/>
    </source>
</evidence>
<dbReference type="Pfam" id="PF02366">
    <property type="entry name" value="PMT"/>
    <property type="match status" value="1"/>
</dbReference>
<feature type="transmembrane region" description="Helical" evidence="7">
    <location>
        <begin position="273"/>
        <end position="291"/>
    </location>
</feature>
<dbReference type="GO" id="GO:0012505">
    <property type="term" value="C:endomembrane system"/>
    <property type="evidence" value="ECO:0007669"/>
    <property type="project" value="UniProtKB-SubCell"/>
</dbReference>
<keyword evidence="4 7" id="KW-0812">Transmembrane</keyword>
<feature type="transmembrane region" description="Helical" evidence="7">
    <location>
        <begin position="29"/>
        <end position="47"/>
    </location>
</feature>
<evidence type="ECO:0000313" key="10">
    <source>
        <dbReference type="Proteomes" id="UP000002008"/>
    </source>
</evidence>
<keyword evidence="2" id="KW-0328">Glycosyltransferase</keyword>
<dbReference type="eggNOG" id="COG1807">
    <property type="taxonomic scope" value="Bacteria"/>
</dbReference>
<feature type="transmembrane region" description="Helical" evidence="7">
    <location>
        <begin position="128"/>
        <end position="145"/>
    </location>
</feature>
<keyword evidence="6 7" id="KW-0472">Membrane</keyword>
<reference evidence="10" key="1">
    <citation type="journal article" date="2011" name="BMC Genomics">
        <title>Complete genome sequence of the filamentous anoxygenic phototrophic bacterium Chloroflexus aurantiacus.</title>
        <authorList>
            <person name="Tang K.H."/>
            <person name="Barry K."/>
            <person name="Chertkov O."/>
            <person name="Dalin E."/>
            <person name="Han C.S."/>
            <person name="Hauser L.J."/>
            <person name="Honchak B.M."/>
            <person name="Karbach L.E."/>
            <person name="Land M.L."/>
            <person name="Lapidus A."/>
            <person name="Larimer F.W."/>
            <person name="Mikhailova N."/>
            <person name="Pitluck S."/>
            <person name="Pierson B.K."/>
            <person name="Blankenship R.E."/>
        </authorList>
    </citation>
    <scope>NUCLEOTIDE SEQUENCE [LARGE SCALE GENOMIC DNA]</scope>
    <source>
        <strain evidence="10">ATCC 29366 / DSM 635 / J-10-fl</strain>
    </source>
</reference>
<feature type="domain" description="ArnT-like N-terminal" evidence="8">
    <location>
        <begin position="33"/>
        <end position="148"/>
    </location>
</feature>
<organism evidence="9 10">
    <name type="scientific">Chloroflexus aurantiacus (strain ATCC 29366 / DSM 635 / J-10-fl)</name>
    <dbReference type="NCBI Taxonomy" id="324602"/>
    <lineage>
        <taxon>Bacteria</taxon>
        <taxon>Bacillati</taxon>
        <taxon>Chloroflexota</taxon>
        <taxon>Chloroflexia</taxon>
        <taxon>Chloroflexales</taxon>
        <taxon>Chloroflexineae</taxon>
        <taxon>Chloroflexaceae</taxon>
        <taxon>Chloroflexus</taxon>
    </lineage>
</organism>
<evidence type="ECO:0000256" key="3">
    <source>
        <dbReference type="ARBA" id="ARBA00022679"/>
    </source>
</evidence>
<evidence type="ECO:0000256" key="2">
    <source>
        <dbReference type="ARBA" id="ARBA00022676"/>
    </source>
</evidence>
<evidence type="ECO:0000256" key="4">
    <source>
        <dbReference type="ARBA" id="ARBA00022692"/>
    </source>
</evidence>
<name>A9WAU4_CHLAA</name>
<dbReference type="EnsemblBacteria" id="ABY34725">
    <property type="protein sequence ID" value="ABY34725"/>
    <property type="gene ID" value="Caur_1505"/>
</dbReference>
<evidence type="ECO:0000256" key="5">
    <source>
        <dbReference type="ARBA" id="ARBA00022989"/>
    </source>
</evidence>
<evidence type="ECO:0000256" key="7">
    <source>
        <dbReference type="SAM" id="Phobius"/>
    </source>
</evidence>
<dbReference type="InParanoid" id="A9WAU4"/>
<feature type="transmembrane region" description="Helical" evidence="7">
    <location>
        <begin position="54"/>
        <end position="71"/>
    </location>
</feature>
<sequence>MSWDWSLSTQANIDAGNAVPRPELRAGRYPIVLLTALTAGILFLIGFCFSETFGWIYGLFIVGFFLSHPLVEVLGKQAMLDVPAIFFSLVSVYCAWRGIHYRSGREAFIFGIGGGLFSGLAVSAKLNAGLVVISILTIGIINLYLRRTRNDILFILPNLILPALIFFVVNPQIWHDLLTGIRVMLEHSQIIAARRSSRPNEALWTINDALRAFQARVFGDYFHLALWITGCLLMKANLKQNYPFVVYGFIVMAGVIAWTPLNWDRFYLPAVPFYAIVLGYTLGSFFESLFVRMTQKHAIPMETSNPLPGSKD</sequence>
<protein>
    <recommendedName>
        <fullName evidence="8">ArnT-like N-terminal domain-containing protein</fullName>
    </recommendedName>
</protein>
<dbReference type="GO" id="GO:0000030">
    <property type="term" value="F:mannosyltransferase activity"/>
    <property type="evidence" value="ECO:0007669"/>
    <property type="project" value="InterPro"/>
</dbReference>
<evidence type="ECO:0000313" key="9">
    <source>
        <dbReference type="EMBL" id="ABY34725.1"/>
    </source>
</evidence>
<keyword evidence="5 7" id="KW-1133">Transmembrane helix</keyword>
<proteinExistence type="predicted"/>
<dbReference type="GO" id="GO:0006493">
    <property type="term" value="P:protein O-linked glycosylation"/>
    <property type="evidence" value="ECO:0007669"/>
    <property type="project" value="InterPro"/>
</dbReference>
<dbReference type="Proteomes" id="UP000002008">
    <property type="component" value="Chromosome"/>
</dbReference>
<feature type="transmembrane region" description="Helical" evidence="7">
    <location>
        <begin position="244"/>
        <end position="261"/>
    </location>
</feature>
<evidence type="ECO:0000259" key="8">
    <source>
        <dbReference type="Pfam" id="PF02366"/>
    </source>
</evidence>
<dbReference type="HOGENOM" id="CLU_890521_0_0_0"/>
<keyword evidence="10" id="KW-1185">Reference proteome</keyword>
<dbReference type="AlphaFoldDB" id="A9WAU4"/>
<evidence type="ECO:0000256" key="6">
    <source>
        <dbReference type="ARBA" id="ARBA00023136"/>
    </source>
</evidence>
<accession>A9WAU4</accession>
<feature type="transmembrane region" description="Helical" evidence="7">
    <location>
        <begin position="221"/>
        <end position="237"/>
    </location>
</feature>
<feature type="transmembrane region" description="Helical" evidence="7">
    <location>
        <begin position="77"/>
        <end position="95"/>
    </location>
</feature>
<dbReference type="PATRIC" id="fig|324602.8.peg.1715"/>
<keyword evidence="3" id="KW-0808">Transferase</keyword>
<dbReference type="STRING" id="324602.Caur_1505"/>
<comment type="subcellular location">
    <subcellularLocation>
        <location evidence="1">Endomembrane system</location>
        <topology evidence="1">Multi-pass membrane protein</topology>
    </subcellularLocation>
</comment>
<dbReference type="GO" id="GO:0016020">
    <property type="term" value="C:membrane"/>
    <property type="evidence" value="ECO:0007669"/>
    <property type="project" value="InterPro"/>
</dbReference>
<feature type="transmembrane region" description="Helical" evidence="7">
    <location>
        <begin position="152"/>
        <end position="174"/>
    </location>
</feature>
<dbReference type="InterPro" id="IPR003342">
    <property type="entry name" value="ArnT-like_N"/>
</dbReference>
<dbReference type="KEGG" id="cau:Caur_1505"/>